<dbReference type="EMBL" id="PXYW01000008">
    <property type="protein sequence ID" value="PSR34470.1"/>
    <property type="molecule type" value="Genomic_DNA"/>
</dbReference>
<accession>A0A2T2XJ34</accession>
<proteinExistence type="predicted"/>
<sequence>MRVPMTEYLEIDVETESWHCRRCGHYLTSARRNYKEGLLVYDRNPQEIHRPILRADVYPFTFSPDPKWCRILEFYCPQCGTQVETEYLPPGHPPTYDMEFDLEALKARMAGKNSSHKGGNPA</sequence>
<dbReference type="Pfam" id="PF08882">
    <property type="entry name" value="Acetone_carb_G"/>
    <property type="match status" value="1"/>
</dbReference>
<organism evidence="1 2">
    <name type="scientific">Sulfobacillus benefaciens</name>
    <dbReference type="NCBI Taxonomy" id="453960"/>
    <lineage>
        <taxon>Bacteria</taxon>
        <taxon>Bacillati</taxon>
        <taxon>Bacillota</taxon>
        <taxon>Clostridia</taxon>
        <taxon>Eubacteriales</taxon>
        <taxon>Clostridiales Family XVII. Incertae Sedis</taxon>
        <taxon>Sulfobacillus</taxon>
    </lineage>
</organism>
<gene>
    <name evidence="1" type="ORF">C7B46_04860</name>
</gene>
<evidence type="ECO:0000313" key="2">
    <source>
        <dbReference type="Proteomes" id="UP000242972"/>
    </source>
</evidence>
<dbReference type="InterPro" id="IPR016750">
    <property type="entry name" value="Aceto_COase_bsu/gsu"/>
</dbReference>
<dbReference type="Proteomes" id="UP000242972">
    <property type="component" value="Unassembled WGS sequence"/>
</dbReference>
<dbReference type="AlphaFoldDB" id="A0A2T2XJ34"/>
<reference evidence="1 2" key="1">
    <citation type="journal article" date="2014" name="BMC Genomics">
        <title>Comparison of environmental and isolate Sulfobacillus genomes reveals diverse carbon, sulfur, nitrogen, and hydrogen metabolisms.</title>
        <authorList>
            <person name="Justice N.B."/>
            <person name="Norman A."/>
            <person name="Brown C.T."/>
            <person name="Singh A."/>
            <person name="Thomas B.C."/>
            <person name="Banfield J.F."/>
        </authorList>
    </citation>
    <scope>NUCLEOTIDE SEQUENCE [LARGE SCALE GENOMIC DNA]</scope>
    <source>
        <strain evidence="1">AMDSBA4</strain>
    </source>
</reference>
<evidence type="ECO:0000313" key="1">
    <source>
        <dbReference type="EMBL" id="PSR34470.1"/>
    </source>
</evidence>
<comment type="caution">
    <text evidence="1">The sequence shown here is derived from an EMBL/GenBank/DDBJ whole genome shotgun (WGS) entry which is preliminary data.</text>
</comment>
<protein>
    <submittedName>
        <fullName evidence="1">Acetone carboxylase subunit gamma</fullName>
    </submittedName>
</protein>
<name>A0A2T2XJ34_9FIRM</name>